<reference evidence="2" key="2">
    <citation type="submission" date="2023-06" db="EMBL/GenBank/DDBJ databases">
        <authorList>
            <person name="Ma L."/>
            <person name="Liu K.-W."/>
            <person name="Li Z."/>
            <person name="Hsiao Y.-Y."/>
            <person name="Qi Y."/>
            <person name="Fu T."/>
            <person name="Tang G."/>
            <person name="Zhang D."/>
            <person name="Sun W.-H."/>
            <person name="Liu D.-K."/>
            <person name="Li Y."/>
            <person name="Chen G.-Z."/>
            <person name="Liu X.-D."/>
            <person name="Liao X.-Y."/>
            <person name="Jiang Y.-T."/>
            <person name="Yu X."/>
            <person name="Hao Y."/>
            <person name="Huang J."/>
            <person name="Zhao X.-W."/>
            <person name="Ke S."/>
            <person name="Chen Y.-Y."/>
            <person name="Wu W.-L."/>
            <person name="Hsu J.-L."/>
            <person name="Lin Y.-F."/>
            <person name="Huang M.-D."/>
            <person name="Li C.-Y."/>
            <person name="Huang L."/>
            <person name="Wang Z.-W."/>
            <person name="Zhao X."/>
            <person name="Zhong W.-Y."/>
            <person name="Peng D.-H."/>
            <person name="Ahmad S."/>
            <person name="Lan S."/>
            <person name="Zhang J.-S."/>
            <person name="Tsai W.-C."/>
            <person name="Van De Peer Y."/>
            <person name="Liu Z.-J."/>
        </authorList>
    </citation>
    <scope>NUCLEOTIDE SEQUENCE</scope>
    <source>
        <strain evidence="2">CP</strain>
        <tissue evidence="2">Leaves</tissue>
    </source>
</reference>
<gene>
    <name evidence="2" type="ORF">QJS10_CPB15g02141</name>
</gene>
<evidence type="ECO:0000313" key="3">
    <source>
        <dbReference type="Proteomes" id="UP001180020"/>
    </source>
</evidence>
<keyword evidence="3" id="KW-1185">Reference proteome</keyword>
<name>A0AAV9D8X7_ACOCL</name>
<dbReference type="Proteomes" id="UP001180020">
    <property type="component" value="Unassembled WGS sequence"/>
</dbReference>
<dbReference type="InterPro" id="IPR008978">
    <property type="entry name" value="HSP20-like_chaperone"/>
</dbReference>
<dbReference type="SUPFAM" id="SSF49764">
    <property type="entry name" value="HSP20-like chaperones"/>
    <property type="match status" value="1"/>
</dbReference>
<reference evidence="2" key="1">
    <citation type="journal article" date="2023" name="Nat. Commun.">
        <title>Diploid and tetraploid genomes of Acorus and the evolution of monocots.</title>
        <authorList>
            <person name="Ma L."/>
            <person name="Liu K.W."/>
            <person name="Li Z."/>
            <person name="Hsiao Y.Y."/>
            <person name="Qi Y."/>
            <person name="Fu T."/>
            <person name="Tang G.D."/>
            <person name="Zhang D."/>
            <person name="Sun W.H."/>
            <person name="Liu D.K."/>
            <person name="Li Y."/>
            <person name="Chen G.Z."/>
            <person name="Liu X.D."/>
            <person name="Liao X.Y."/>
            <person name="Jiang Y.T."/>
            <person name="Yu X."/>
            <person name="Hao Y."/>
            <person name="Huang J."/>
            <person name="Zhao X.W."/>
            <person name="Ke S."/>
            <person name="Chen Y.Y."/>
            <person name="Wu W.L."/>
            <person name="Hsu J.L."/>
            <person name="Lin Y.F."/>
            <person name="Huang M.D."/>
            <person name="Li C.Y."/>
            <person name="Huang L."/>
            <person name="Wang Z.W."/>
            <person name="Zhao X."/>
            <person name="Zhong W.Y."/>
            <person name="Peng D.H."/>
            <person name="Ahmad S."/>
            <person name="Lan S."/>
            <person name="Zhang J.S."/>
            <person name="Tsai W.C."/>
            <person name="Van de Peer Y."/>
            <person name="Liu Z.J."/>
        </authorList>
    </citation>
    <scope>NUCLEOTIDE SEQUENCE</scope>
    <source>
        <strain evidence="2">CP</strain>
    </source>
</reference>
<evidence type="ECO:0000313" key="2">
    <source>
        <dbReference type="EMBL" id="KAK1297294.1"/>
    </source>
</evidence>
<evidence type="ECO:0000256" key="1">
    <source>
        <dbReference type="SAM" id="MobiDB-lite"/>
    </source>
</evidence>
<organism evidence="2 3">
    <name type="scientific">Acorus calamus</name>
    <name type="common">Sweet flag</name>
    <dbReference type="NCBI Taxonomy" id="4465"/>
    <lineage>
        <taxon>Eukaryota</taxon>
        <taxon>Viridiplantae</taxon>
        <taxon>Streptophyta</taxon>
        <taxon>Embryophyta</taxon>
        <taxon>Tracheophyta</taxon>
        <taxon>Spermatophyta</taxon>
        <taxon>Magnoliopsida</taxon>
        <taxon>Liliopsida</taxon>
        <taxon>Acoraceae</taxon>
        <taxon>Acorus</taxon>
    </lineage>
</organism>
<dbReference type="Gene3D" id="6.10.140.350">
    <property type="match status" value="1"/>
</dbReference>
<sequence length="147" mass="15664">MRAGAGAFLLRELGCMSSHSVQENDVDNTGCHLEIKSFDMGGLDGISSLHGLGGVKFYTSFPSRSALGAAIGQDLPDRLPPDAKDVTVKSETQGLFYFSATGAHGKSFDFSLELYDNITPEGNGKDGESSDDEGLLYLPDLEKARVN</sequence>
<dbReference type="AlphaFoldDB" id="A0AAV9D8X7"/>
<dbReference type="EMBL" id="JAUJYO010000015">
    <property type="protein sequence ID" value="KAK1297294.1"/>
    <property type="molecule type" value="Genomic_DNA"/>
</dbReference>
<proteinExistence type="predicted"/>
<comment type="caution">
    <text evidence="2">The sequence shown here is derived from an EMBL/GenBank/DDBJ whole genome shotgun (WGS) entry which is preliminary data.</text>
</comment>
<feature type="region of interest" description="Disordered" evidence="1">
    <location>
        <begin position="119"/>
        <end position="147"/>
    </location>
</feature>
<accession>A0AAV9D8X7</accession>
<protein>
    <submittedName>
        <fullName evidence="2">Uncharacterized protein</fullName>
    </submittedName>
</protein>